<dbReference type="InterPro" id="IPR032880">
    <property type="entry name" value="CSC1/OSCA1-like_N"/>
</dbReference>
<accession>A0AA35Y130</accession>
<organism evidence="3 4">
    <name type="scientific">Lactuca saligna</name>
    <name type="common">Willowleaf lettuce</name>
    <dbReference type="NCBI Taxonomy" id="75948"/>
    <lineage>
        <taxon>Eukaryota</taxon>
        <taxon>Viridiplantae</taxon>
        <taxon>Streptophyta</taxon>
        <taxon>Embryophyta</taxon>
        <taxon>Tracheophyta</taxon>
        <taxon>Spermatophyta</taxon>
        <taxon>Magnoliopsida</taxon>
        <taxon>eudicotyledons</taxon>
        <taxon>Gunneridae</taxon>
        <taxon>Pentapetalae</taxon>
        <taxon>asterids</taxon>
        <taxon>campanulids</taxon>
        <taxon>Asterales</taxon>
        <taxon>Asteraceae</taxon>
        <taxon>Cichorioideae</taxon>
        <taxon>Cichorieae</taxon>
        <taxon>Lactucinae</taxon>
        <taxon>Lactuca</taxon>
    </lineage>
</organism>
<sequence>MNSESLIASAAINIGLALVILCLFSVFRKQPANANIYYPRRLALRHTISFDHSSNRFFPSVDWIRDAVRVTEDEILSTLGLDALVLIRFFKLGIKFFVVCSVVGLMVLLPLNYSAVSPELSSSSRSMDSFTISNIPRGSNRLWVHFSSLCFISFFGIYLLHKVM</sequence>
<evidence type="ECO:0000313" key="4">
    <source>
        <dbReference type="Proteomes" id="UP001177003"/>
    </source>
</evidence>
<dbReference type="GO" id="GO:0005886">
    <property type="term" value="C:plasma membrane"/>
    <property type="evidence" value="ECO:0007669"/>
    <property type="project" value="TreeGrafter"/>
</dbReference>
<proteinExistence type="predicted"/>
<keyword evidence="4" id="KW-1185">Reference proteome</keyword>
<keyword evidence="1" id="KW-0812">Transmembrane</keyword>
<feature type="transmembrane region" description="Helical" evidence="1">
    <location>
        <begin position="142"/>
        <end position="160"/>
    </location>
</feature>
<evidence type="ECO:0000259" key="2">
    <source>
        <dbReference type="Pfam" id="PF13967"/>
    </source>
</evidence>
<dbReference type="EMBL" id="OX465086">
    <property type="protein sequence ID" value="CAI9262874.1"/>
    <property type="molecule type" value="Genomic_DNA"/>
</dbReference>
<dbReference type="InterPro" id="IPR045122">
    <property type="entry name" value="Csc1-like"/>
</dbReference>
<evidence type="ECO:0000256" key="1">
    <source>
        <dbReference type="SAM" id="Phobius"/>
    </source>
</evidence>
<name>A0AA35Y130_LACSI</name>
<keyword evidence="1" id="KW-1133">Transmembrane helix</keyword>
<keyword evidence="1" id="KW-0472">Membrane</keyword>
<reference evidence="3" key="1">
    <citation type="submission" date="2023-04" db="EMBL/GenBank/DDBJ databases">
        <authorList>
            <person name="Vijverberg K."/>
            <person name="Xiong W."/>
            <person name="Schranz E."/>
        </authorList>
    </citation>
    <scope>NUCLEOTIDE SEQUENCE</scope>
</reference>
<dbReference type="GO" id="GO:0005227">
    <property type="term" value="F:calcium-activated cation channel activity"/>
    <property type="evidence" value="ECO:0007669"/>
    <property type="project" value="InterPro"/>
</dbReference>
<feature type="domain" description="CSC1/OSCA1-like N-terminal transmembrane" evidence="2">
    <location>
        <begin position="6"/>
        <end position="162"/>
    </location>
</feature>
<dbReference type="AlphaFoldDB" id="A0AA35Y130"/>
<protein>
    <recommendedName>
        <fullName evidence="2">CSC1/OSCA1-like N-terminal transmembrane domain-containing protein</fullName>
    </recommendedName>
</protein>
<evidence type="ECO:0000313" key="3">
    <source>
        <dbReference type="EMBL" id="CAI9262874.1"/>
    </source>
</evidence>
<feature type="transmembrane region" description="Helical" evidence="1">
    <location>
        <begin position="96"/>
        <end position="116"/>
    </location>
</feature>
<feature type="transmembrane region" description="Helical" evidence="1">
    <location>
        <begin position="6"/>
        <end position="27"/>
    </location>
</feature>
<dbReference type="PANTHER" id="PTHR13018:SF141">
    <property type="entry name" value="OS01G0950900 PROTEIN"/>
    <property type="match status" value="1"/>
</dbReference>
<dbReference type="Proteomes" id="UP001177003">
    <property type="component" value="Chromosome 0"/>
</dbReference>
<gene>
    <name evidence="3" type="ORF">LSALG_LOCUS3593</name>
</gene>
<dbReference type="PANTHER" id="PTHR13018">
    <property type="entry name" value="PROBABLE MEMBRANE PROTEIN DUF221-RELATED"/>
    <property type="match status" value="1"/>
</dbReference>
<dbReference type="Pfam" id="PF13967">
    <property type="entry name" value="RSN1_TM"/>
    <property type="match status" value="1"/>
</dbReference>